<reference evidence="2 3" key="1">
    <citation type="submission" date="2021-01" db="EMBL/GenBank/DDBJ databases">
        <title>Sequencing the genomes of 1000 actinobacteria strains.</title>
        <authorList>
            <person name="Klenk H.-P."/>
        </authorList>
    </citation>
    <scope>NUCLEOTIDE SEQUENCE [LARGE SCALE GENOMIC DNA]</scope>
    <source>
        <strain evidence="2 3">DSM 44581</strain>
    </source>
</reference>
<keyword evidence="3" id="KW-1185">Reference proteome</keyword>
<accession>A0ABS2S823</accession>
<keyword evidence="1" id="KW-0472">Membrane</keyword>
<evidence type="ECO:0000313" key="2">
    <source>
        <dbReference type="EMBL" id="MBM7812392.1"/>
    </source>
</evidence>
<comment type="caution">
    <text evidence="2">The sequence shown here is derived from an EMBL/GenBank/DDBJ whole genome shotgun (WGS) entry which is preliminary data.</text>
</comment>
<organism evidence="2 3">
    <name type="scientific">Saccharothrix algeriensis</name>
    <dbReference type="NCBI Taxonomy" id="173560"/>
    <lineage>
        <taxon>Bacteria</taxon>
        <taxon>Bacillati</taxon>
        <taxon>Actinomycetota</taxon>
        <taxon>Actinomycetes</taxon>
        <taxon>Pseudonocardiales</taxon>
        <taxon>Pseudonocardiaceae</taxon>
        <taxon>Saccharothrix</taxon>
    </lineage>
</organism>
<proteinExistence type="predicted"/>
<sequence length="57" mass="6041">MFKIILWLLAAWLVLSVVGAVVKGLFWLAIVGGVLFLGTAAYGAIKSNGRKGIKGPR</sequence>
<dbReference type="EMBL" id="JAFBCL010000001">
    <property type="protein sequence ID" value="MBM7812392.1"/>
    <property type="molecule type" value="Genomic_DNA"/>
</dbReference>
<evidence type="ECO:0000313" key="3">
    <source>
        <dbReference type="Proteomes" id="UP001195724"/>
    </source>
</evidence>
<dbReference type="Proteomes" id="UP001195724">
    <property type="component" value="Unassembled WGS sequence"/>
</dbReference>
<keyword evidence="1" id="KW-0812">Transmembrane</keyword>
<gene>
    <name evidence="2" type="ORF">JOE68_003257</name>
</gene>
<feature type="transmembrane region" description="Helical" evidence="1">
    <location>
        <begin position="29"/>
        <end position="45"/>
    </location>
</feature>
<dbReference type="RefSeq" id="WP_204843169.1">
    <property type="nucleotide sequence ID" value="NZ_JAFBCL010000001.1"/>
</dbReference>
<name>A0ABS2S823_9PSEU</name>
<protein>
    <submittedName>
        <fullName evidence="2">Membrane protein</fullName>
    </submittedName>
</protein>
<evidence type="ECO:0000256" key="1">
    <source>
        <dbReference type="SAM" id="Phobius"/>
    </source>
</evidence>
<keyword evidence="1" id="KW-1133">Transmembrane helix</keyword>